<evidence type="ECO:0000313" key="7">
    <source>
        <dbReference type="Proteomes" id="UP000324897"/>
    </source>
</evidence>
<name>A0A5J9UIE6_9POAL</name>
<dbReference type="InterPro" id="IPR011990">
    <property type="entry name" value="TPR-like_helical_dom_sf"/>
</dbReference>
<evidence type="ECO:0000256" key="2">
    <source>
        <dbReference type="ARBA" id="ARBA00022946"/>
    </source>
</evidence>
<dbReference type="InterPro" id="IPR002885">
    <property type="entry name" value="PPR_rpt"/>
</dbReference>
<comment type="caution">
    <text evidence="6">The sequence shown here is derived from an EMBL/GenBank/DDBJ whole genome shotgun (WGS) entry which is preliminary data.</text>
</comment>
<evidence type="ECO:0000256" key="1">
    <source>
        <dbReference type="ARBA" id="ARBA00022737"/>
    </source>
</evidence>
<dbReference type="Pfam" id="PF13812">
    <property type="entry name" value="PPR_3"/>
    <property type="match status" value="1"/>
</dbReference>
<dbReference type="FunFam" id="1.25.40.10:FF:000288">
    <property type="entry name" value="Pentatricopeptide repeat-containing protein At4g02750"/>
    <property type="match status" value="1"/>
</dbReference>
<reference evidence="6 7" key="1">
    <citation type="journal article" date="2019" name="Sci. Rep.">
        <title>A high-quality genome of Eragrostis curvula grass provides insights into Poaceae evolution and supports new strategies to enhance forage quality.</title>
        <authorList>
            <person name="Carballo J."/>
            <person name="Santos B.A.C.M."/>
            <person name="Zappacosta D."/>
            <person name="Garbus I."/>
            <person name="Selva J.P."/>
            <person name="Gallo C.A."/>
            <person name="Diaz A."/>
            <person name="Albertini E."/>
            <person name="Caccamo M."/>
            <person name="Echenique V."/>
        </authorList>
    </citation>
    <scope>NUCLEOTIDE SEQUENCE [LARGE SCALE GENOMIC DNA]</scope>
    <source>
        <strain evidence="7">cv. Victoria</strain>
        <tissue evidence="6">Leaf</tissue>
    </source>
</reference>
<dbReference type="PANTHER" id="PTHR47926">
    <property type="entry name" value="PENTATRICOPEPTIDE REPEAT-CONTAINING PROTEIN"/>
    <property type="match status" value="1"/>
</dbReference>
<gene>
    <name evidence="6" type="ORF">EJB05_25851</name>
</gene>
<dbReference type="Pfam" id="PF20431">
    <property type="entry name" value="E_motif"/>
    <property type="match status" value="1"/>
</dbReference>
<feature type="repeat" description="PPR" evidence="3">
    <location>
        <begin position="108"/>
        <end position="142"/>
    </location>
</feature>
<feature type="repeat" description="PPR" evidence="3">
    <location>
        <begin position="511"/>
        <end position="545"/>
    </location>
</feature>
<feature type="repeat" description="PPR" evidence="3">
    <location>
        <begin position="409"/>
        <end position="443"/>
    </location>
</feature>
<dbReference type="PANTHER" id="PTHR47926:SF506">
    <property type="entry name" value="TETRATRICOPEPTIDE REPEAT-LIKE SUPERFAMILY PROTEIN ISOFORM 1"/>
    <property type="match status" value="1"/>
</dbReference>
<keyword evidence="2" id="KW-0809">Transit peptide</keyword>
<feature type="repeat" description="PPR" evidence="3">
    <location>
        <begin position="178"/>
        <end position="208"/>
    </location>
</feature>
<dbReference type="FunFam" id="1.25.40.10:FF:001228">
    <property type="entry name" value="Pentatricopeptide repeat-containing protein At4g20770"/>
    <property type="match status" value="1"/>
</dbReference>
<dbReference type="EMBL" id="RWGY01000013">
    <property type="protein sequence ID" value="TVU23482.1"/>
    <property type="molecule type" value="Genomic_DNA"/>
</dbReference>
<evidence type="ECO:0000259" key="5">
    <source>
        <dbReference type="Pfam" id="PF14432"/>
    </source>
</evidence>
<proteinExistence type="predicted"/>
<dbReference type="Gene3D" id="1.25.40.10">
    <property type="entry name" value="Tetratricopeptide repeat domain"/>
    <property type="match status" value="6"/>
</dbReference>
<dbReference type="AlphaFoldDB" id="A0A5J9UIE6"/>
<dbReference type="Proteomes" id="UP000324897">
    <property type="component" value="Chromosome 2"/>
</dbReference>
<keyword evidence="7" id="KW-1185">Reference proteome</keyword>
<dbReference type="OrthoDB" id="607373at2759"/>
<evidence type="ECO:0000313" key="6">
    <source>
        <dbReference type="EMBL" id="TVU23482.1"/>
    </source>
</evidence>
<evidence type="ECO:0000256" key="4">
    <source>
        <dbReference type="SAM" id="MobiDB-lite"/>
    </source>
</evidence>
<dbReference type="GO" id="GO:0009451">
    <property type="term" value="P:RNA modification"/>
    <property type="evidence" value="ECO:0007669"/>
    <property type="project" value="InterPro"/>
</dbReference>
<dbReference type="GO" id="GO:0008270">
    <property type="term" value="F:zinc ion binding"/>
    <property type="evidence" value="ECO:0007669"/>
    <property type="project" value="InterPro"/>
</dbReference>
<dbReference type="InterPro" id="IPR046848">
    <property type="entry name" value="E_motif"/>
</dbReference>
<feature type="repeat" description="PPR" evidence="3">
    <location>
        <begin position="5"/>
        <end position="39"/>
    </location>
</feature>
<dbReference type="FunFam" id="1.25.40.10:FF:000073">
    <property type="entry name" value="Pentatricopeptide repeat-containing protein chloroplastic"/>
    <property type="match status" value="1"/>
</dbReference>
<dbReference type="Pfam" id="PF13041">
    <property type="entry name" value="PPR_2"/>
    <property type="match status" value="3"/>
</dbReference>
<dbReference type="GO" id="GO:0003723">
    <property type="term" value="F:RNA binding"/>
    <property type="evidence" value="ECO:0007669"/>
    <property type="project" value="InterPro"/>
</dbReference>
<dbReference type="Pfam" id="PF01535">
    <property type="entry name" value="PPR"/>
    <property type="match status" value="6"/>
</dbReference>
<feature type="domain" description="DYW" evidence="5">
    <location>
        <begin position="827"/>
        <end position="919"/>
    </location>
</feature>
<feature type="repeat" description="PPR" evidence="3">
    <location>
        <begin position="612"/>
        <end position="646"/>
    </location>
</feature>
<dbReference type="FunFam" id="1.25.40.10:FF:000381">
    <property type="entry name" value="Pentatricopeptide repeat-containing protein"/>
    <property type="match status" value="2"/>
</dbReference>
<feature type="region of interest" description="Disordered" evidence="4">
    <location>
        <begin position="1048"/>
        <end position="1072"/>
    </location>
</feature>
<feature type="repeat" description="PPR" evidence="3">
    <location>
        <begin position="209"/>
        <end position="243"/>
    </location>
</feature>
<dbReference type="Pfam" id="PF14432">
    <property type="entry name" value="DYW_deaminase"/>
    <property type="match status" value="1"/>
</dbReference>
<sequence length="1116" mass="123294">MPHRTDSTWYTAVSGCVRCGLDGAAFSLLRDMRARGVPLSGFALASLVTSCERRGRGGLEEGAAVHALTCRAGLMGNVYIGTALLHLYGSHGMVANVRRLFWEMAERNVVSWTALMVALSSNGHLEEALQAYRRMRREGVTCNANAFATVVSLCGNLEDEASGLQVAAHVVVSGLESNVSVANSLITMFGNLGRVQDAERLFGRMEERDTISWNAMISVYSHEGACSKCFLIFSDMLRRRVRPDVTTLCSLVSVCASSNRVAYGSGIHSLCIRSGQDSALPLINALVNMYSSAGKLDDAEFLFWNMRARDIISWNTMISAYVQNDNCIDALKAVGQLLQTNDAAPNHMTFSSALGACSNLKDGRMVHGMIFQRNLHNNLLVGNSLLTMYSKCSYMEDAERVFQSMPTCDVVSCNVLIGGYAALEDSTKAMHVFSWMRAARIEPNYITMINLHGSLKSSDDLRSYGMPLHSYMTQTGLLSDEYITNSLITMYAACGDLGSSTDIFCRIISKSAVAWNAIIAANVQHGHGEEAIKLFMDMRHTGNKLDRVCLAECLSSSASLASLEEGMQLHCLGVKSGLDLDNHVINAAMDMYGKCGKMDEMLKMLPDPATRPTQCWNTLISSYARYGYFKEAEDTFKQMVSIGQNPDYVTFVALLSACSHAGLVGKGIEYYNSMASTFRVSPGIKHCVCIVDLLGRLGLFAEAEKFIEEMPVLPNDLIWRSLLSSSRTHKNLDIGRKAAKNLLELDPFDDSAYVLLSNLYATNARWVDVDKLRTHMKTIKLNKKPACSWLKLKNEVSTFGIGDRSHVHAEKIYAKLDEILLKLREVGYVVDTSSALHDTDEEQKEQNLWNHSEKLALAYGLIIVPEGTTIRIFKNLRVCADCHLVFKLVSMVFHREIVLRDPYRFHQFKGGSCTCSDFWTVLLYVSLSASATESVSSQASHFECGNKLQPDALHIHCDQIYESSSISNGKYSRISSLKYNPAKFHCNGQTVVKPLLVVLVKRLQIYGRAIFDLKSPKSRVTPKNTRSPKESSDCNLLQAEMYNDSRASKCPVTEQSIPHPSMPKRLRDGGRAGSVARLSQSYTYRASKHGRRFLGDGDCSGCCVGVPNHTASMISP</sequence>
<dbReference type="SUPFAM" id="SSF48452">
    <property type="entry name" value="TPR-like"/>
    <property type="match status" value="1"/>
</dbReference>
<keyword evidence="1" id="KW-0677">Repeat</keyword>
<organism evidence="6 7">
    <name type="scientific">Eragrostis curvula</name>
    <name type="common">weeping love grass</name>
    <dbReference type="NCBI Taxonomy" id="38414"/>
    <lineage>
        <taxon>Eukaryota</taxon>
        <taxon>Viridiplantae</taxon>
        <taxon>Streptophyta</taxon>
        <taxon>Embryophyta</taxon>
        <taxon>Tracheophyta</taxon>
        <taxon>Spermatophyta</taxon>
        <taxon>Magnoliopsida</taxon>
        <taxon>Liliopsida</taxon>
        <taxon>Poales</taxon>
        <taxon>Poaceae</taxon>
        <taxon>PACMAD clade</taxon>
        <taxon>Chloridoideae</taxon>
        <taxon>Eragrostideae</taxon>
        <taxon>Eragrostidinae</taxon>
        <taxon>Eragrostis</taxon>
    </lineage>
</organism>
<evidence type="ECO:0000256" key="3">
    <source>
        <dbReference type="PROSITE-ProRule" id="PRU00708"/>
    </source>
</evidence>
<dbReference type="InterPro" id="IPR032867">
    <property type="entry name" value="DYW_dom"/>
</dbReference>
<dbReference type="InterPro" id="IPR046960">
    <property type="entry name" value="PPR_At4g14850-like_plant"/>
</dbReference>
<protein>
    <recommendedName>
        <fullName evidence="5">DYW domain-containing protein</fullName>
    </recommendedName>
</protein>
<dbReference type="Gramene" id="TVU23482">
    <property type="protein sequence ID" value="TVU23482"/>
    <property type="gene ID" value="EJB05_25851"/>
</dbReference>
<dbReference type="PROSITE" id="PS51375">
    <property type="entry name" value="PPR"/>
    <property type="match status" value="7"/>
</dbReference>
<feature type="non-terminal residue" evidence="6">
    <location>
        <position position="1"/>
    </location>
</feature>
<dbReference type="NCBIfam" id="TIGR00756">
    <property type="entry name" value="PPR"/>
    <property type="match status" value="4"/>
</dbReference>
<accession>A0A5J9UIE6</accession>